<dbReference type="GO" id="GO:0006816">
    <property type="term" value="P:calcium ion transport"/>
    <property type="evidence" value="ECO:0007669"/>
    <property type="project" value="TreeGrafter"/>
</dbReference>
<evidence type="ECO:0000256" key="3">
    <source>
        <dbReference type="ARBA" id="ARBA00022692"/>
    </source>
</evidence>
<comment type="similarity">
    <text evidence="2">Belongs to the polycystin family.</text>
</comment>
<evidence type="ECO:0000259" key="14">
    <source>
        <dbReference type="PROSITE" id="PS50221"/>
    </source>
</evidence>
<reference evidence="15 16" key="1">
    <citation type="submission" date="2017-06" db="EMBL/GenBank/DDBJ databases">
        <title>A platform for efficient transgenesis in Macrostomum lignano, a flatworm model organism for stem cell research.</title>
        <authorList>
            <person name="Berezikov E."/>
        </authorList>
    </citation>
    <scope>NUCLEOTIDE SEQUENCE [LARGE SCALE GENOMIC DNA]</scope>
    <source>
        <strain evidence="15">DV1</strain>
        <tissue evidence="15">Whole organism</tissue>
    </source>
</reference>
<evidence type="ECO:0000256" key="11">
    <source>
        <dbReference type="SAM" id="SignalP"/>
    </source>
</evidence>
<feature type="domain" description="GAIN-B" evidence="14">
    <location>
        <begin position="2777"/>
        <end position="2934"/>
    </location>
</feature>
<dbReference type="Gene3D" id="2.60.220.50">
    <property type="match status" value="1"/>
</dbReference>
<dbReference type="GO" id="GO:0005886">
    <property type="term" value="C:plasma membrane"/>
    <property type="evidence" value="ECO:0007669"/>
    <property type="project" value="TreeGrafter"/>
</dbReference>
<dbReference type="InterPro" id="IPR002859">
    <property type="entry name" value="PKD/REJ-like"/>
</dbReference>
<dbReference type="GO" id="GO:0005261">
    <property type="term" value="F:monoatomic cation channel activity"/>
    <property type="evidence" value="ECO:0007669"/>
    <property type="project" value="TreeGrafter"/>
</dbReference>
<dbReference type="InterPro" id="IPR001024">
    <property type="entry name" value="PLAT/LH2_dom"/>
</dbReference>
<organism evidence="15 16">
    <name type="scientific">Macrostomum lignano</name>
    <dbReference type="NCBI Taxonomy" id="282301"/>
    <lineage>
        <taxon>Eukaryota</taxon>
        <taxon>Metazoa</taxon>
        <taxon>Spiralia</taxon>
        <taxon>Lophotrochozoa</taxon>
        <taxon>Platyhelminthes</taxon>
        <taxon>Rhabditophora</taxon>
        <taxon>Macrostomorpha</taxon>
        <taxon>Macrostomida</taxon>
        <taxon>Macrostomidae</taxon>
        <taxon>Macrostomum</taxon>
    </lineage>
</organism>
<feature type="transmembrane region" description="Helical" evidence="10">
    <location>
        <begin position="3841"/>
        <end position="3863"/>
    </location>
</feature>
<evidence type="ECO:0000256" key="2">
    <source>
        <dbReference type="ARBA" id="ARBA00007200"/>
    </source>
</evidence>
<evidence type="ECO:0008006" key="17">
    <source>
        <dbReference type="Google" id="ProtNLM"/>
    </source>
</evidence>
<keyword evidence="3 10" id="KW-0812">Transmembrane</keyword>
<dbReference type="InterPro" id="IPR057244">
    <property type="entry name" value="GAIN_B"/>
</dbReference>
<name>A0A267H7Y8_9PLAT</name>
<evidence type="ECO:0000256" key="8">
    <source>
        <dbReference type="PROSITE-ProRule" id="PRU00152"/>
    </source>
</evidence>
<feature type="transmembrane region" description="Helical" evidence="10">
    <location>
        <begin position="3209"/>
        <end position="3234"/>
    </location>
</feature>
<feature type="domain" description="PKD" evidence="12">
    <location>
        <begin position="1624"/>
        <end position="1659"/>
    </location>
</feature>
<keyword evidence="11" id="KW-0732">Signal</keyword>
<feature type="region of interest" description="Disordered" evidence="9">
    <location>
        <begin position="2247"/>
        <end position="2286"/>
    </location>
</feature>
<evidence type="ECO:0000259" key="12">
    <source>
        <dbReference type="PROSITE" id="PS50093"/>
    </source>
</evidence>
<dbReference type="PANTHER" id="PTHR46730:SF1">
    <property type="entry name" value="PLAT DOMAIN-CONTAINING PROTEIN"/>
    <property type="match status" value="1"/>
</dbReference>
<feature type="compositionally biased region" description="Gly residues" evidence="9">
    <location>
        <begin position="2253"/>
        <end position="2270"/>
    </location>
</feature>
<dbReference type="InterPro" id="IPR000601">
    <property type="entry name" value="PKD_dom"/>
</dbReference>
<dbReference type="Proteomes" id="UP000215902">
    <property type="component" value="Unassembled WGS sequence"/>
</dbReference>
<feature type="transmembrane region" description="Helical" evidence="10">
    <location>
        <begin position="3571"/>
        <end position="3589"/>
    </location>
</feature>
<feature type="transmembrane region" description="Helical" evidence="10">
    <location>
        <begin position="3932"/>
        <end position="3951"/>
    </location>
</feature>
<feature type="transmembrane region" description="Helical" evidence="10">
    <location>
        <begin position="3972"/>
        <end position="3996"/>
    </location>
</feature>
<comment type="caution">
    <text evidence="15">The sequence shown here is derived from an EMBL/GenBank/DDBJ whole genome shotgun (WGS) entry which is preliminary data.</text>
</comment>
<feature type="transmembrane region" description="Helical" evidence="10">
    <location>
        <begin position="2948"/>
        <end position="2973"/>
    </location>
</feature>
<evidence type="ECO:0000256" key="10">
    <source>
        <dbReference type="SAM" id="Phobius"/>
    </source>
</evidence>
<evidence type="ECO:0000256" key="9">
    <source>
        <dbReference type="SAM" id="MobiDB-lite"/>
    </source>
</evidence>
<gene>
    <name evidence="15" type="ORF">BOX15_Mlig014507g2</name>
</gene>
<dbReference type="PROSITE" id="PS50095">
    <property type="entry name" value="PLAT"/>
    <property type="match status" value="1"/>
</dbReference>
<evidence type="ECO:0000256" key="7">
    <source>
        <dbReference type="ARBA" id="ARBA00023157"/>
    </source>
</evidence>
<dbReference type="InterPro" id="IPR035986">
    <property type="entry name" value="PKD_dom_sf"/>
</dbReference>
<keyword evidence="7" id="KW-1015">Disulfide bond</keyword>
<dbReference type="Pfam" id="PF02010">
    <property type="entry name" value="REJ"/>
    <property type="match status" value="1"/>
</dbReference>
<dbReference type="Gene3D" id="2.60.60.20">
    <property type="entry name" value="PLAT/LH2 domain"/>
    <property type="match status" value="1"/>
</dbReference>
<feature type="transmembrane region" description="Helical" evidence="10">
    <location>
        <begin position="3875"/>
        <end position="3897"/>
    </location>
</feature>
<feature type="domain" description="PKD" evidence="12">
    <location>
        <begin position="1376"/>
        <end position="1422"/>
    </location>
</feature>
<feature type="transmembrane region" description="Helical" evidence="10">
    <location>
        <begin position="3254"/>
        <end position="3274"/>
    </location>
</feature>
<evidence type="ECO:0000313" key="16">
    <source>
        <dbReference type="Proteomes" id="UP000215902"/>
    </source>
</evidence>
<evidence type="ECO:0000259" key="13">
    <source>
        <dbReference type="PROSITE" id="PS50095"/>
    </source>
</evidence>
<dbReference type="PROSITE" id="PS50221">
    <property type="entry name" value="GAIN_B"/>
    <property type="match status" value="1"/>
</dbReference>
<dbReference type="STRING" id="282301.A0A267H7Y8"/>
<dbReference type="SMART" id="SM00303">
    <property type="entry name" value="GPS"/>
    <property type="match status" value="1"/>
</dbReference>
<evidence type="ECO:0000256" key="1">
    <source>
        <dbReference type="ARBA" id="ARBA00004370"/>
    </source>
</evidence>
<dbReference type="SUPFAM" id="SSF49723">
    <property type="entry name" value="Lipase/lipooxygenase domain (PLAT/LH2 domain)"/>
    <property type="match status" value="1"/>
</dbReference>
<feature type="transmembrane region" description="Helical" evidence="10">
    <location>
        <begin position="4028"/>
        <end position="4050"/>
    </location>
</feature>
<evidence type="ECO:0000256" key="5">
    <source>
        <dbReference type="ARBA" id="ARBA00022989"/>
    </source>
</evidence>
<accession>A0A267H7Y8</accession>
<keyword evidence="4" id="KW-0677">Repeat</keyword>
<feature type="domain" description="PLAT" evidence="13">
    <location>
        <begin position="3021"/>
        <end position="3162"/>
    </location>
</feature>
<dbReference type="PROSITE" id="PS50093">
    <property type="entry name" value="PKD"/>
    <property type="match status" value="2"/>
</dbReference>
<dbReference type="InterPro" id="IPR000203">
    <property type="entry name" value="GPS"/>
</dbReference>
<comment type="caution">
    <text evidence="8">Lacks conserved residue(s) required for the propagation of feature annotation.</text>
</comment>
<keyword evidence="5 10" id="KW-1133">Transmembrane helix</keyword>
<dbReference type="Pfam" id="PF00801">
    <property type="entry name" value="PKD"/>
    <property type="match status" value="1"/>
</dbReference>
<dbReference type="InterPro" id="IPR046338">
    <property type="entry name" value="GAIN_dom_sf"/>
</dbReference>
<evidence type="ECO:0000256" key="6">
    <source>
        <dbReference type="ARBA" id="ARBA00023136"/>
    </source>
</evidence>
<sequence length="4209" mass="453814">MQLQINPRGICSAIALLTFVCVSAATAPNGYLGCIELSSLSSAVTAGAVSISNWQELPTPAACFYRCSALGQARPLLGRNGSCSCAKIKAGKSWPAEPGDPILSAIGAGRCEPCPNRPQLICGSAASTAAMYSANRLLPSGKIFVNLTSRARQFERANLSLAIAMIGDFDNNISEFNVSLKIAGQPNLLIQQPLLRHQQLSSSTEQPFLPVGFSNHSLIATLQPVFVFAGPLNFSVEVESADLEPLAVARTDPLLLMSEPFQSAYLPLSVTLLQLGYHSNQTVESAVQKSSTKILVKTPADQKPVASCSRLDTPHQSPVATVLFTKIVNQFSVCSNNNLSILSAQSVRINYRFIDLEGLDNGSDVEESLDRSVCDGHCCNFTYTATRPGSKVVQIEFNYGKNSEFANLIINLVSQSVANVTMRLLSDHGSKFAFTNNIIVYKLVFVTNLVFKTNNSKSLSVELTFLPESVNQMVSKKWTAIDYDRIGCLASAQVAVNFTGKLGIAVTPMLLVSGHSGLLARFLADPVSVHSNLAIAIATIQGPSIAMINSHPSVVANYTVVAKLDDVTRIDWSLLRLLPSNDQSLNNPVFRRSIGNNKSASIELIANHGTSGGRFLITCRLSNPASELILSSRIILVAMPTAVLKPQLVGFESNFRQSTVGNCLMQTNPRLPAGWSGRALIRLAKSADWQPADLRIQIKVHMYSVNSNRLVDTLLANRLNSTHFSALINMSDYNRDDFEYSLSLTASFSEAGSFIRGQFLANVTIVPTFASAAALDSIVSSVVKSRDAAGLYSLTVTVAGLLRHYASYLSIICQPKCRSTLVAQYASTSLPNSTQNLVFDFDFVDNILTESNSDNNSYGIVSIVAKGLFDSVIDCRRDVEISRVLRNVYVDRRQHFTRVESTAENLRLKMLSVGDTDPVVIGYEHSDGDYGSSSTSNLVGLWTWSCYSRSSTNSSSHNSSLSSSSTVLPGSVTSLAIPRSLIVDNCCHDNCSSSISMVVNLTISTSAVQALPTNNDGAYLFTGSEAAASFASGRFDLSVIGADAGSSIIGSKIWPSLSLVSITQLTGEPAAANLTWEAACSATADCRVDCSLTSGGVAMATGIFSTRRTITKEAKFFRMSSIWQNISDSSVAIECLVAMETGTRVARLPLSTAVLKSPWLALAAENCSSMHNKHRKLALICDQFLNYSTAEYADGGANNYLVTPFTIADMQWTDVTDSDKRLLLGDTDPICTTGPYHRLWQLELIRTGSSLNETQINNTIIVAFSQSSSGLYLPLPGPGNYTMTVASNPFDVAGESASAAPAAATCQIVRQLNTDRRPSLKTSRDCLIDQSRLSIATAPPVPPNSTAVELLIGELLSVWLLAAGGDRRCDWTELVWHLGDGSGVDEAFAPVSNASIFHAYFRPGNYTVLLAFGASIASSNSTPSGGSAAERRLAVRVLPVSTVRKLTLSCLSCQTAASPVAAAVQSEFVHLLGSNSPANGVNEATFRLRTDAKFPLIALVNFGDGHSTDLTLPGPETPMAAGSAPDGRFMTSLEFGHAYTEPGLYSVTVSILTASSGASNRTVVSAGLTLTTISPSIKLANRTLISHDYYSYDFATSAKASFWAYLSGQLPELERNGLGFYVLWDFGDGISLEQTGYATVFSSNHVYKQAGVYRLTVSLLSVVASKKSVLTSTSDLVNVIDAIESCSIVKSYSHTAGDLVRLEGFIQPAGATTAAHWLVSTYHVSGDRRTVSTVCRPIGSLVTCEYSERHNYELKATASNQVSNATCRVDCYQLEAVRLHRFHPFRPLNFSTVQVGQPLEIQADPAVPCAVYNWSIVLDGVVQYFASTDEYHNRIVYNFSRAGTYTVTVSAVIGPFSVSDAGPVFALPAQQFCREPEQFVLYPKSQTLNDGQKIPVGFHDQLSSSLVFHPIINTEIETCGFHGNQSVSYTLLLRHLGTNFTRLIGPSVWPTMHLLPSNQPLGEYYAVAKATIVVVGNQQLQRQKIYAEQSFRALLQPSETWLIRLLPEAGVAAYRWVSRHAIDGVEATAQPLVFAIAVNPDRGTVSSLSWSCTPFVAALKDSSWPGCFGNSSLQSGLTVSRDSASGTATLRVLPRQLRRLTELSGLAGYHRYVFNFTAVDWRGQSGSVESLIEVVDGSNEYQLRLGIVCSTCSADYPLLIDPERPAVFRAIIHSNDNNNFKYESSARLHYEWTLFRLVNDSRWTGASTSLFNTTCTARKPFLGSPLSNKSLETATIENATLKRRKRFIPPISEGGGGEGGGGSGGGGGGTLSSTSSSPLAPSPTPIETTFIDSELRYLFGLARERVEGIQFNTESSEFRVPIGKLQPNRRYMISLSVVSLNAPKITGQAMESIVTTAGPFGGSCSIYNSNGTELLTDFSVSCGERQSFTTISPSGRPLQATHPFAYKFEYSANNERFVLAYAGPLPFFSLRLPAGFVLVKVTVCSAFGFCNSACEFQVSVASLSLGSQRHEEFMRQFSGDRLLLEAKSLNTAWLYHVGSLIWPRIAKQLLGTWPDVLANLTAHWISALASVGAYAIEANQTRQLVNLLDGILAILKTNNYDEAISGILLPCESLAPGIVLAEALINNNSDHPAVVESTRRLMLSTVLSSFASDCQPLTGDSLSRLDSLLEKLPLTDHEQGFVRRLTLAPANLSNPIVVGSSIRIRFHPKTQICTNGSPVAAQLVKLPRALFPMSFSAKTAAFSSVEIASPYAIDARLFNNSSATNPCSGFAKTSSNFEPIIGIEFVKNDQPQSNRKLSRYSGSVSRFHRADIGLSVSYVGFSTGRLQMQLQFPAATGWVVPFDMNAVVNYRIVSTSHALIPAQSGVWSERISADSEHLVSIELPDYSLYDTLVANISISDASASSRLVSPMDALAQNFSVSVGLLACAYWHVTGADWRLDGCRAVPANSSTSDVECRCDHLTAFAVLRLGAAFGAGGAAARLAGVERLWLESGVSIVPFAVAACALLLSACLVKTTQWDSVHRRSPLTVIPLPDNCLATRSIDSYCSKFDRLRNQPRWEQQLYLISVETGLSRFAGTNARVYATLHGPTGQSDHVTRELRQPPSDSAAAVPGRLFGPGCRSLFLLAAPRGLVEPRRVRLWHDAAGGDSPSWLLRRVDVCRLDDSGEIGDSTATLDSETFFAFPCNAWLSAGSASLRTDRELHIGNGNDGGGLFCRSTLVDWLQLAWPALHPWLAPVYRPDWLGGCRTQCLLACSAWLAAVWAVAVALVTAWSSAEVEKKSLDYFPLYQDFIGGLPWAVGLSVCLATFSLITYCMPATRFSLRHLWTSLLSEHKSDEAQQPPQPPQPTQQQPPKTDPIIDFASLESIANFSHLQSWAEQAWQMRASWALADKLIGSSSGVGGGGSGSGAGSAFDDAISLDSIQMVLEGVRGTAATATASSAAANHGPVLTSPNGEPAAQAVYRGSQSALLFEFCTCAALLCLSVGFAVWAAVASWRFDAIQSSRTAALAVEFALTAGCLVSPLFCLIFAASRTLAGASVSGLKRSNAARLCRQAVRHYRQLVAVESRRPISESEAVSLRQRERQLRFAQPPSYAELANQRQQILAAYRGIRWAVRLAGGCLLAATLTALICGHSVAQSALAIDCATRAATIDEEPMRLRNFSAGQLLRSSIVQMVQCESCQWRLIGPPQLVVWSGKQISHDNDASSSTSSSRNGSNRRAAIDSLSQLLTESPILTPPAAKADKQKLQALSDRLSASSTKSSGVAEIPFSSSLIGQVTADTWLWRSEADLIAYLPSAAWNVADLKSHTDWWSVMSKNLSALLTTNSTAAVRAIGLTVSFYHASLTNILTTSRLLIEPNWFNNSWSADSSVVAFQREFSMLSSLALVLLLLYTAGQVAQLFAGLCSKRIHRRSGWEKIFRAAWLLSLAGFTVASAASWHLTTVSLADLSASRSRGFVDFTAAAAAQAAARATHGWLLFCALLGAAVDSVWRFYLAPTIDSKFTGIISPIVASAGLELATSACLLLAVPAALLALLWPLIDSSRRHPLMAFYSLIGSVLRCKPAIDQPWPALLLAVCLTLLLRGHSLAVLNYTLRRCRREKRQLGASMESMFSKDCPSVWRLLLHRIGSMLNKPAPAAPVDKDSAMIRTNDGQVFVELERQVDRVLVGIDNLQRSTSTTLYASSSSVASASSSANAFTNDLIATRSAPAVDEYFDSYYDDRAAAAAAMASANWEGESGAESDWLELPDLTETV</sequence>
<protein>
    <recommendedName>
        <fullName evidence="17">PKD domain-containing protein</fullName>
    </recommendedName>
</protein>
<evidence type="ECO:0000313" key="15">
    <source>
        <dbReference type="EMBL" id="PAA93662.1"/>
    </source>
</evidence>
<feature type="transmembrane region" description="Helical" evidence="10">
    <location>
        <begin position="3471"/>
        <end position="3494"/>
    </location>
</feature>
<dbReference type="PANTHER" id="PTHR46730">
    <property type="entry name" value="POLYCYSTIN-1"/>
    <property type="match status" value="1"/>
</dbReference>
<feature type="chain" id="PRO_5013329261" description="PKD domain-containing protein" evidence="11">
    <location>
        <begin position="26"/>
        <end position="4209"/>
    </location>
</feature>
<dbReference type="EMBL" id="NIVC01000023">
    <property type="protein sequence ID" value="PAA93662.1"/>
    <property type="molecule type" value="Genomic_DNA"/>
</dbReference>
<evidence type="ECO:0000256" key="4">
    <source>
        <dbReference type="ARBA" id="ARBA00022737"/>
    </source>
</evidence>
<dbReference type="Pfam" id="PF01825">
    <property type="entry name" value="GPS"/>
    <property type="match status" value="1"/>
</dbReference>
<feature type="signal peptide" evidence="11">
    <location>
        <begin position="1"/>
        <end position="25"/>
    </location>
</feature>
<feature type="transmembrane region" description="Helical" evidence="10">
    <location>
        <begin position="3428"/>
        <end position="3451"/>
    </location>
</feature>
<keyword evidence="6 10" id="KW-0472">Membrane</keyword>
<comment type="subcellular location">
    <subcellularLocation>
        <location evidence="1">Membrane</location>
    </subcellularLocation>
</comment>
<dbReference type="SUPFAM" id="SSF49299">
    <property type="entry name" value="PKD domain"/>
    <property type="match status" value="3"/>
</dbReference>
<dbReference type="InterPro" id="IPR036392">
    <property type="entry name" value="PLAT/LH2_dom_sf"/>
</dbReference>
<proteinExistence type="inferred from homology"/>
<keyword evidence="16" id="KW-1185">Reference proteome</keyword>
<feature type="region of interest" description="Disordered" evidence="9">
    <location>
        <begin position="3292"/>
        <end position="3316"/>
    </location>
</feature>